<dbReference type="KEGG" id="aasc:A4S02_10675"/>
<dbReference type="RefSeq" id="WP_070323758.1">
    <property type="nucleotide sequence ID" value="NZ_CP015164.1"/>
</dbReference>
<evidence type="ECO:0000256" key="1">
    <source>
        <dbReference type="SAM" id="MobiDB-lite"/>
    </source>
</evidence>
<gene>
    <name evidence="2" type="ORF">A4S02_10675</name>
</gene>
<dbReference type="AlphaFoldDB" id="A0A1D8QXX7"/>
<feature type="region of interest" description="Disordered" evidence="1">
    <location>
        <begin position="1"/>
        <end position="26"/>
    </location>
</feature>
<sequence>MQKVATKPRYIIPHAQDNGPTPERAAKSVFTRGKPPRVLTTVQSLLNAGDITQDDANAGERWYRDYTFAYEGIIEFPENHVSDTTVKHDDLSWNMTRAVALERILDVRDALGERANQILRLMLVDELSFRQLGEMFFPRVSSGSAHRKISAQCAMLLGQLNEFYRLLRCKNKKTCTPSEVSVYV</sequence>
<keyword evidence="3" id="KW-1185">Reference proteome</keyword>
<organism evidence="2 3">
    <name type="scientific">Acetobacter ascendens</name>
    <dbReference type="NCBI Taxonomy" id="481146"/>
    <lineage>
        <taxon>Bacteria</taxon>
        <taxon>Pseudomonadati</taxon>
        <taxon>Pseudomonadota</taxon>
        <taxon>Alphaproteobacteria</taxon>
        <taxon>Acetobacterales</taxon>
        <taxon>Acetobacteraceae</taxon>
        <taxon>Acetobacter</taxon>
    </lineage>
</organism>
<evidence type="ECO:0000313" key="2">
    <source>
        <dbReference type="EMBL" id="AOW47154.1"/>
    </source>
</evidence>
<dbReference type="EMBL" id="CP015164">
    <property type="protein sequence ID" value="AOW47154.1"/>
    <property type="molecule type" value="Genomic_DNA"/>
</dbReference>
<accession>A0A1D8QXX7</accession>
<proteinExistence type="predicted"/>
<name>A0A1D8QXX7_9PROT</name>
<evidence type="ECO:0000313" key="3">
    <source>
        <dbReference type="Proteomes" id="UP000175973"/>
    </source>
</evidence>
<reference evidence="3" key="1">
    <citation type="submission" date="2016-04" db="EMBL/GenBank/DDBJ databases">
        <authorList>
            <person name="Jeon C.O."/>
            <person name="Cho G.Y."/>
            <person name="Jeong H.I."/>
            <person name="Kim K.H."/>
        </authorList>
    </citation>
    <scope>NUCLEOTIDE SEQUENCE [LARGE SCALE GENOMIC DNA]</scope>
    <source>
        <strain evidence="3">LMG 1590</strain>
    </source>
</reference>
<dbReference type="Proteomes" id="UP000175973">
    <property type="component" value="Chromosome"/>
</dbReference>
<protein>
    <submittedName>
        <fullName evidence="2">Uncharacterized protein</fullName>
    </submittedName>
</protein>